<feature type="region of interest" description="Disordered" evidence="1">
    <location>
        <begin position="16"/>
        <end position="36"/>
    </location>
</feature>
<proteinExistence type="predicted"/>
<evidence type="ECO:0000256" key="1">
    <source>
        <dbReference type="SAM" id="MobiDB-lite"/>
    </source>
</evidence>
<dbReference type="RefSeq" id="WP_101394595.1">
    <property type="nucleotide sequence ID" value="NZ_PJNE01000001.1"/>
</dbReference>
<dbReference type="Proteomes" id="UP000233781">
    <property type="component" value="Unassembled WGS sequence"/>
</dbReference>
<dbReference type="AlphaFoldDB" id="A0A2N3YGH9"/>
<organism evidence="2 3">
    <name type="scientific">Phycicoccus duodecadis</name>
    <dbReference type="NCBI Taxonomy" id="173053"/>
    <lineage>
        <taxon>Bacteria</taxon>
        <taxon>Bacillati</taxon>
        <taxon>Actinomycetota</taxon>
        <taxon>Actinomycetes</taxon>
        <taxon>Micrococcales</taxon>
        <taxon>Intrasporangiaceae</taxon>
        <taxon>Phycicoccus</taxon>
    </lineage>
</organism>
<gene>
    <name evidence="2" type="ORF">ATL31_0755</name>
</gene>
<keyword evidence="3" id="KW-1185">Reference proteome</keyword>
<dbReference type="SMART" id="SM00855">
    <property type="entry name" value="PGAM"/>
    <property type="match status" value="1"/>
</dbReference>
<dbReference type="CDD" id="cd07067">
    <property type="entry name" value="HP_PGM_like"/>
    <property type="match status" value="1"/>
</dbReference>
<dbReference type="EMBL" id="PJNE01000001">
    <property type="protein sequence ID" value="PKW25951.1"/>
    <property type="molecule type" value="Genomic_DNA"/>
</dbReference>
<dbReference type="Pfam" id="PF00300">
    <property type="entry name" value="His_Phos_1"/>
    <property type="match status" value="1"/>
</dbReference>
<name>A0A2N3YGH9_9MICO</name>
<evidence type="ECO:0000313" key="2">
    <source>
        <dbReference type="EMBL" id="PKW25951.1"/>
    </source>
</evidence>
<sequence>MTRAARDRTLVLLRHAKTEESNPGGDHDRELTGRGRRDAAEAGRWLCREGIGIDEVLCSTAERTRQTCEVMWEAGCSEGEVRYDRRIYGVTPEVLLDVVREADDDADVVMVVGHAPGIPVLAELLADGEGSADGHRAMAEGFPTCALAVLHYAGRWADLTFGDARLDRFHVARGGER</sequence>
<dbReference type="OrthoDB" id="9810154at2"/>
<dbReference type="PANTHER" id="PTHR47623:SF1">
    <property type="entry name" value="OS09G0287300 PROTEIN"/>
    <property type="match status" value="1"/>
</dbReference>
<dbReference type="SUPFAM" id="SSF53254">
    <property type="entry name" value="Phosphoglycerate mutase-like"/>
    <property type="match status" value="1"/>
</dbReference>
<dbReference type="Gene3D" id="3.40.50.1240">
    <property type="entry name" value="Phosphoglycerate mutase-like"/>
    <property type="match status" value="1"/>
</dbReference>
<dbReference type="PANTHER" id="PTHR47623">
    <property type="entry name" value="OS09G0287300 PROTEIN"/>
    <property type="match status" value="1"/>
</dbReference>
<reference evidence="2 3" key="1">
    <citation type="submission" date="2017-12" db="EMBL/GenBank/DDBJ databases">
        <title>Sequencing the genomes of 1000 Actinobacteria strains.</title>
        <authorList>
            <person name="Klenk H.-P."/>
        </authorList>
    </citation>
    <scope>NUCLEOTIDE SEQUENCE [LARGE SCALE GENOMIC DNA]</scope>
    <source>
        <strain evidence="2 3">DSM 12806</strain>
    </source>
</reference>
<accession>A0A2N3YGH9</accession>
<comment type="caution">
    <text evidence="2">The sequence shown here is derived from an EMBL/GenBank/DDBJ whole genome shotgun (WGS) entry which is preliminary data.</text>
</comment>
<protein>
    <submittedName>
        <fullName evidence="2">Phosphohistidine phosphatase</fullName>
    </submittedName>
</protein>
<evidence type="ECO:0000313" key="3">
    <source>
        <dbReference type="Proteomes" id="UP000233781"/>
    </source>
</evidence>
<dbReference type="InterPro" id="IPR013078">
    <property type="entry name" value="His_Pase_superF_clade-1"/>
</dbReference>
<dbReference type="InterPro" id="IPR029033">
    <property type="entry name" value="His_PPase_superfam"/>
</dbReference>